<keyword evidence="4" id="KW-1185">Reference proteome</keyword>
<dbReference type="GO" id="GO:0008237">
    <property type="term" value="F:metallopeptidase activity"/>
    <property type="evidence" value="ECO:0007669"/>
    <property type="project" value="UniProtKB-KW"/>
</dbReference>
<evidence type="ECO:0000313" key="3">
    <source>
        <dbReference type="EMBL" id="GAA3806700.1"/>
    </source>
</evidence>
<keyword evidence="1" id="KW-0472">Membrane</keyword>
<name>A0ABP7I1H1_9ACTN</name>
<evidence type="ECO:0000313" key="4">
    <source>
        <dbReference type="Proteomes" id="UP001501821"/>
    </source>
</evidence>
<organism evidence="3 4">
    <name type="scientific">Nocardioides panacisoli</name>
    <dbReference type="NCBI Taxonomy" id="627624"/>
    <lineage>
        <taxon>Bacteria</taxon>
        <taxon>Bacillati</taxon>
        <taxon>Actinomycetota</taxon>
        <taxon>Actinomycetes</taxon>
        <taxon>Propionibacteriales</taxon>
        <taxon>Nocardioidaceae</taxon>
        <taxon>Nocardioides</taxon>
    </lineage>
</organism>
<gene>
    <name evidence="3" type="ORF">GCM10022242_07140</name>
</gene>
<proteinExistence type="predicted"/>
<keyword evidence="1" id="KW-1133">Transmembrane helix</keyword>
<dbReference type="Pfam" id="PF02517">
    <property type="entry name" value="Rce1-like"/>
    <property type="match status" value="1"/>
</dbReference>
<evidence type="ECO:0000256" key="1">
    <source>
        <dbReference type="SAM" id="Phobius"/>
    </source>
</evidence>
<dbReference type="PANTHER" id="PTHR36435:SF1">
    <property type="entry name" value="CAAX AMINO TERMINAL PROTEASE FAMILY PROTEIN"/>
    <property type="match status" value="1"/>
</dbReference>
<feature type="transmembrane region" description="Helical" evidence="1">
    <location>
        <begin position="108"/>
        <end position="132"/>
    </location>
</feature>
<dbReference type="RefSeq" id="WP_344772426.1">
    <property type="nucleotide sequence ID" value="NZ_BAABAH010000002.1"/>
</dbReference>
<dbReference type="Proteomes" id="UP001501821">
    <property type="component" value="Unassembled WGS sequence"/>
</dbReference>
<sequence length="309" mass="32618">MPSAEQSAGPAELEFHRQHLLGRTGWLEALAGVFAVVIGWFVLSILVVGLLDGVGIDVTVDPLTPGALLATDLVWAFAILLVAAVTLLVHQLPFGRVVSVVGRIRWRWLLICLGLAVITLALAVGVSMFFPQQPGTELSDHLNAFTDRMRDFTLIVVLLTPLQAAGEEFVFRGYLTQAFGGLARGRVGAALAVVVPALLFALAHGAQSLPVFVDRFAFGLIAGVLVLVTGGLEAGIAMHLLNNWLSLGLALAVGDINAAINPEGGTWGTLPSTLTQSLVYLALVLWIARRTGLETRSEGGVLAGNSGHR</sequence>
<feature type="transmembrane region" description="Helical" evidence="1">
    <location>
        <begin position="26"/>
        <end position="51"/>
    </location>
</feature>
<dbReference type="InterPro" id="IPR003675">
    <property type="entry name" value="Rce1/LyrA-like_dom"/>
</dbReference>
<accession>A0ABP7I1H1</accession>
<keyword evidence="1" id="KW-0812">Transmembrane</keyword>
<feature type="transmembrane region" description="Helical" evidence="1">
    <location>
        <begin position="212"/>
        <end position="232"/>
    </location>
</feature>
<dbReference type="InterPro" id="IPR052710">
    <property type="entry name" value="CAAX_protease"/>
</dbReference>
<feature type="domain" description="CAAX prenyl protease 2/Lysostaphin resistance protein A-like" evidence="2">
    <location>
        <begin position="152"/>
        <end position="245"/>
    </location>
</feature>
<reference evidence="4" key="1">
    <citation type="journal article" date="2019" name="Int. J. Syst. Evol. Microbiol.">
        <title>The Global Catalogue of Microorganisms (GCM) 10K type strain sequencing project: providing services to taxonomists for standard genome sequencing and annotation.</title>
        <authorList>
            <consortium name="The Broad Institute Genomics Platform"/>
            <consortium name="The Broad Institute Genome Sequencing Center for Infectious Disease"/>
            <person name="Wu L."/>
            <person name="Ma J."/>
        </authorList>
    </citation>
    <scope>NUCLEOTIDE SEQUENCE [LARGE SCALE GENOMIC DNA]</scope>
    <source>
        <strain evidence="4">JCM 16953</strain>
    </source>
</reference>
<keyword evidence="3" id="KW-0482">Metalloprotease</keyword>
<dbReference type="PANTHER" id="PTHR36435">
    <property type="entry name" value="SLR1288 PROTEIN"/>
    <property type="match status" value="1"/>
</dbReference>
<dbReference type="EMBL" id="BAABAH010000002">
    <property type="protein sequence ID" value="GAA3806700.1"/>
    <property type="molecule type" value="Genomic_DNA"/>
</dbReference>
<protein>
    <submittedName>
        <fullName evidence="3">CPBP family intramembrane metalloprotease</fullName>
    </submittedName>
</protein>
<keyword evidence="3" id="KW-0645">Protease</keyword>
<feature type="transmembrane region" description="Helical" evidence="1">
    <location>
        <begin position="63"/>
        <end position="88"/>
    </location>
</feature>
<feature type="transmembrane region" description="Helical" evidence="1">
    <location>
        <begin position="187"/>
        <end position="206"/>
    </location>
</feature>
<feature type="transmembrane region" description="Helical" evidence="1">
    <location>
        <begin position="266"/>
        <end position="288"/>
    </location>
</feature>
<comment type="caution">
    <text evidence="3">The sequence shown here is derived from an EMBL/GenBank/DDBJ whole genome shotgun (WGS) entry which is preliminary data.</text>
</comment>
<evidence type="ECO:0000259" key="2">
    <source>
        <dbReference type="Pfam" id="PF02517"/>
    </source>
</evidence>
<keyword evidence="3" id="KW-0378">Hydrolase</keyword>